<reference evidence="15 16" key="1">
    <citation type="journal article" date="2022" name="Front. Cell. Infect. Microbiol.">
        <title>The Genomes of Two Strains of Taenia crassiceps the Animal Model for the Study of Human Cysticercosis.</title>
        <authorList>
            <person name="Bobes R.J."/>
            <person name="Estrada K."/>
            <person name="Rios-Valencia D.G."/>
            <person name="Calderon-Gallegos A."/>
            <person name="de la Torre P."/>
            <person name="Carrero J.C."/>
            <person name="Sanchez-Flores A."/>
            <person name="Laclette J.P."/>
        </authorList>
    </citation>
    <scope>NUCLEOTIDE SEQUENCE [LARGE SCALE GENOMIC DNA]</scope>
    <source>
        <strain evidence="15">WFUcys</strain>
    </source>
</reference>
<comment type="caution">
    <text evidence="15">The sequence shown here is derived from an EMBL/GenBank/DDBJ whole genome shotgun (WGS) entry which is preliminary data.</text>
</comment>
<evidence type="ECO:0000256" key="2">
    <source>
        <dbReference type="ARBA" id="ARBA00004167"/>
    </source>
</evidence>
<dbReference type="Pfam" id="PF07808">
    <property type="entry name" value="RED_N"/>
    <property type="match status" value="1"/>
</dbReference>
<keyword evidence="8" id="KW-0539">Nucleus</keyword>
<proteinExistence type="inferred from homology"/>
<dbReference type="EMBL" id="JAKROA010000002">
    <property type="protein sequence ID" value="KAL5110576.1"/>
    <property type="molecule type" value="Genomic_DNA"/>
</dbReference>
<evidence type="ECO:0000256" key="11">
    <source>
        <dbReference type="SAM" id="Phobius"/>
    </source>
</evidence>
<accession>A0ABR4QM02</accession>
<keyword evidence="16" id="KW-1185">Reference proteome</keyword>
<keyword evidence="9" id="KW-0175">Coiled coil</keyword>
<keyword evidence="7 11" id="KW-0472">Membrane</keyword>
<feature type="compositionally biased region" description="Basic residues" evidence="10">
    <location>
        <begin position="1102"/>
        <end position="1112"/>
    </location>
</feature>
<evidence type="ECO:0000256" key="5">
    <source>
        <dbReference type="ARBA" id="ARBA00022737"/>
    </source>
</evidence>
<dbReference type="InterPro" id="IPR012492">
    <property type="entry name" value="RED_C"/>
</dbReference>
<dbReference type="Gene3D" id="2.60.40.10">
    <property type="entry name" value="Immunoglobulins"/>
    <property type="match status" value="1"/>
</dbReference>
<evidence type="ECO:0000259" key="12">
    <source>
        <dbReference type="Pfam" id="PF07807"/>
    </source>
</evidence>
<feature type="region of interest" description="Disordered" evidence="10">
    <location>
        <begin position="1102"/>
        <end position="1207"/>
    </location>
</feature>
<dbReference type="PANTHER" id="PTHR12765">
    <property type="entry name" value="RED PROTEIN IK FACTOR CYTOKINE IK"/>
    <property type="match status" value="1"/>
</dbReference>
<evidence type="ECO:0000256" key="7">
    <source>
        <dbReference type="ARBA" id="ARBA00023136"/>
    </source>
</evidence>
<protein>
    <submittedName>
        <fullName evidence="15">Protein Red</fullName>
    </submittedName>
</protein>
<feature type="domain" description="Protein RED C-terminal" evidence="12">
    <location>
        <begin position="1245"/>
        <end position="1359"/>
    </location>
</feature>
<dbReference type="Proteomes" id="UP001651158">
    <property type="component" value="Unassembled WGS sequence"/>
</dbReference>
<feature type="compositionally biased region" description="Gly residues" evidence="10">
    <location>
        <begin position="849"/>
        <end position="876"/>
    </location>
</feature>
<feature type="compositionally biased region" description="Basic residues" evidence="10">
    <location>
        <begin position="824"/>
        <end position="844"/>
    </location>
</feature>
<evidence type="ECO:0000256" key="3">
    <source>
        <dbReference type="ARBA" id="ARBA00006660"/>
    </source>
</evidence>
<keyword evidence="6 11" id="KW-1133">Transmembrane helix</keyword>
<evidence type="ECO:0000313" key="15">
    <source>
        <dbReference type="EMBL" id="KAL5110576.1"/>
    </source>
</evidence>
<evidence type="ECO:0000256" key="8">
    <source>
        <dbReference type="ARBA" id="ARBA00023242"/>
    </source>
</evidence>
<evidence type="ECO:0000256" key="1">
    <source>
        <dbReference type="ARBA" id="ARBA00004123"/>
    </source>
</evidence>
<evidence type="ECO:0000259" key="14">
    <source>
        <dbReference type="Pfam" id="PF13882"/>
    </source>
</evidence>
<comment type="similarity">
    <text evidence="3">Belongs to the RED family.</text>
</comment>
<sequence>MTPSSRKLNCDNALGNSYLLSDKFKFRSTGDIYSGYIFTSNWDRDRFPLDATYFCRLGNNNGVIQSNAIEVQDMDSYTTAFIKRQSLDPILRGPIVGSSFPMSLECGGSMDHVDLPNWAKQTFSVPYDWVACEAEAESQLEIRKCYDRSRSIAEYFEHTVLPNGTLIIHDLVKDWRPIGILCTTSIVRNKIFSAYFQDNDGKAVPFTYIPGTYPDQIIPRSPRYNRIELRSGWHARDIITLSAFYTANPKMVSAIWTKDDSSLPIQFTSNRHSLVFPQDIKPSYAGMYVLSLKSPHGQMHFKYEVIVEQPPTIEDAPPRHIIVPQGNQAQVIARFGGRLTSRSLLINGIQIDAVSPVRYRESLRLLQESFPYVGDLNPEIEFPSDTSIRYTVRDLAFAPNSPYGSSHIVTMVVTNALGSVRTNTLIRVLPKPDVIRQLSDYSCVEDCFNHTTHRFYCDIEMAPYTGLRVVKTWELDGQDLERLDPRDNRLTFLKHSNHEVVLNIVQDNALFDELFANVDLSCRFRVFGPETDLFAGYMYETPYYDTKNDPTLHAILTAHIRKYPSKSKLVTVASISWIVAVVIAVLILLIVAILAVCIVMRNKGKTYLLEREERMRGNDPEKEFRDRDAFQAYERRDENPIPGCNQSLNDTFQVGSDDEGELDCYGKDSNSFDETESFIGAYGESTRRTDQRLGGGASAGDGENSSRKTGLVQPEKFRSAVCARICAANFSPLPYPLRELHCLQSGRVVQSTRLLTTCFAVLRMDSLEAISNPQPPPPGEPVTKQTQLSNSDFRKLLFTAGPRKSQKDAGSAGVPRGRADRAKTHPHKSHQKSRTHHRHDRRYRRGGEDGSSGPVGGGGGGGGAGGGEGGEGGVSGGVPKYRDRARERREGKISSNMENLDPNAAENGGEGAEDREDEHDRLMRTADYRAVAPTSSASHAAERRRAIEESKYFGGDIQHTHLVKGLDYVLLEKVRREIKNKEMEAEQELDAELERPIGEGSREVVEAGLHFKTRLAEGIIETLFKTNQGKVERNEFFQPGRMAYRVELEDEMAEFEVPATVIRSKADCPLLDQAAAGNSDLTTNDIVINKLAQIFAYTRAGRRQAKKAKSAKQKISGVSEYDIQPMQQEGTKKSQPIFEDAPTEYVPTRRPHRDDAEAGRSRGHRRGGEEVERRAQPSGTGGRYFEKPIEKEEAVAPATKTSRSATKDFIQQIASKYPTSAVASKANDEQTHLERLLKKSEISGYDECYPGFAESYDAMGDSDEETDFSKMDMGNKKGPVGRWDFETQEEYGDYMSSLEAMPRAAYQYGVKKPEGRKTRRLGGGGGPGGSQKNERAEVDRQLQQITSLINKRKQLAQEAGDAAGKRIKY</sequence>
<dbReference type="InterPro" id="IPR013783">
    <property type="entry name" value="Ig-like_fold"/>
</dbReference>
<dbReference type="InterPro" id="IPR026966">
    <property type="entry name" value="Neurofascin/L1/NrCAM_C"/>
</dbReference>
<keyword evidence="4 11" id="KW-0812">Transmembrane</keyword>
<evidence type="ECO:0000313" key="16">
    <source>
        <dbReference type="Proteomes" id="UP001651158"/>
    </source>
</evidence>
<feature type="region of interest" description="Disordered" evidence="10">
    <location>
        <begin position="1309"/>
        <end position="1340"/>
    </location>
</feature>
<feature type="domain" description="RED-like N-terminal" evidence="13">
    <location>
        <begin position="878"/>
        <end position="1109"/>
    </location>
</feature>
<feature type="region of interest" description="Disordered" evidence="10">
    <location>
        <begin position="684"/>
        <end position="711"/>
    </location>
</feature>
<dbReference type="Pfam" id="PF07807">
    <property type="entry name" value="RED_C"/>
    <property type="match status" value="1"/>
</dbReference>
<feature type="domain" description="Neurofascin/L1/NrCAM C-terminal" evidence="14">
    <location>
        <begin position="600"/>
        <end position="685"/>
    </location>
</feature>
<dbReference type="Pfam" id="PF13882">
    <property type="entry name" value="Bravo_FIGEY"/>
    <property type="match status" value="1"/>
</dbReference>
<evidence type="ECO:0000256" key="6">
    <source>
        <dbReference type="ARBA" id="ARBA00022989"/>
    </source>
</evidence>
<feature type="compositionally biased region" description="Basic and acidic residues" evidence="10">
    <location>
        <begin position="1152"/>
        <end position="1175"/>
    </location>
</feature>
<name>A0ABR4QM02_9CEST</name>
<evidence type="ECO:0000256" key="4">
    <source>
        <dbReference type="ARBA" id="ARBA00022692"/>
    </source>
</evidence>
<keyword evidence="5" id="KW-0677">Repeat</keyword>
<gene>
    <name evidence="15" type="ORF">TcWFU_006843</name>
</gene>
<dbReference type="InterPro" id="IPR012916">
    <property type="entry name" value="RED_N"/>
</dbReference>
<feature type="transmembrane region" description="Helical" evidence="11">
    <location>
        <begin position="575"/>
        <end position="599"/>
    </location>
</feature>
<evidence type="ECO:0000259" key="13">
    <source>
        <dbReference type="Pfam" id="PF07808"/>
    </source>
</evidence>
<dbReference type="InterPro" id="IPR039896">
    <property type="entry name" value="Red-like"/>
</dbReference>
<feature type="compositionally biased region" description="Basic and acidic residues" evidence="10">
    <location>
        <begin position="1184"/>
        <end position="1194"/>
    </location>
</feature>
<feature type="region of interest" description="Disordered" evidence="10">
    <location>
        <begin position="1256"/>
        <end position="1284"/>
    </location>
</feature>
<comment type="subcellular location">
    <subcellularLocation>
        <location evidence="2">Membrane</location>
        <topology evidence="2">Single-pass membrane protein</topology>
    </subcellularLocation>
    <subcellularLocation>
        <location evidence="1">Nucleus</location>
    </subcellularLocation>
</comment>
<feature type="coiled-coil region" evidence="9">
    <location>
        <begin position="968"/>
        <end position="995"/>
    </location>
</feature>
<evidence type="ECO:0000256" key="9">
    <source>
        <dbReference type="SAM" id="Coils"/>
    </source>
</evidence>
<organism evidence="15 16">
    <name type="scientific">Taenia crassiceps</name>
    <dbReference type="NCBI Taxonomy" id="6207"/>
    <lineage>
        <taxon>Eukaryota</taxon>
        <taxon>Metazoa</taxon>
        <taxon>Spiralia</taxon>
        <taxon>Lophotrochozoa</taxon>
        <taxon>Platyhelminthes</taxon>
        <taxon>Cestoda</taxon>
        <taxon>Eucestoda</taxon>
        <taxon>Cyclophyllidea</taxon>
        <taxon>Taeniidae</taxon>
        <taxon>Taenia</taxon>
    </lineage>
</organism>
<feature type="compositionally biased region" description="Basic and acidic residues" evidence="10">
    <location>
        <begin position="880"/>
        <end position="892"/>
    </location>
</feature>
<evidence type="ECO:0000256" key="10">
    <source>
        <dbReference type="SAM" id="MobiDB-lite"/>
    </source>
</evidence>
<feature type="region of interest" description="Disordered" evidence="10">
    <location>
        <begin position="799"/>
        <end position="918"/>
    </location>
</feature>